<dbReference type="InterPro" id="IPR051681">
    <property type="entry name" value="Ser/Thr_Kinases-Pseudokinases"/>
</dbReference>
<organism evidence="5 6">
    <name type="scientific">Paramecium sonneborni</name>
    <dbReference type="NCBI Taxonomy" id="65129"/>
    <lineage>
        <taxon>Eukaryota</taxon>
        <taxon>Sar</taxon>
        <taxon>Alveolata</taxon>
        <taxon>Ciliophora</taxon>
        <taxon>Intramacronucleata</taxon>
        <taxon>Oligohymenophorea</taxon>
        <taxon>Peniculida</taxon>
        <taxon>Parameciidae</taxon>
        <taxon>Paramecium</taxon>
    </lineage>
</organism>
<evidence type="ECO:0000313" key="5">
    <source>
        <dbReference type="EMBL" id="CAD8124874.1"/>
    </source>
</evidence>
<dbReference type="PROSITE" id="PS00108">
    <property type="entry name" value="PROTEIN_KINASE_ST"/>
    <property type="match status" value="1"/>
</dbReference>
<dbReference type="OrthoDB" id="299340at2759"/>
<evidence type="ECO:0000259" key="4">
    <source>
        <dbReference type="PROSITE" id="PS50011"/>
    </source>
</evidence>
<proteinExistence type="predicted"/>
<reference evidence="5" key="1">
    <citation type="submission" date="2021-01" db="EMBL/GenBank/DDBJ databases">
        <authorList>
            <consortium name="Genoscope - CEA"/>
            <person name="William W."/>
        </authorList>
    </citation>
    <scope>NUCLEOTIDE SEQUENCE</scope>
</reference>
<evidence type="ECO:0000256" key="1">
    <source>
        <dbReference type="ARBA" id="ARBA00022741"/>
    </source>
</evidence>
<evidence type="ECO:0000313" key="6">
    <source>
        <dbReference type="Proteomes" id="UP000692954"/>
    </source>
</evidence>
<dbReference type="GO" id="GO:0005524">
    <property type="term" value="F:ATP binding"/>
    <property type="evidence" value="ECO:0007669"/>
    <property type="project" value="UniProtKB-UniRule"/>
</dbReference>
<sequence>MLQNSEKQKEYFSQLLEEILKVFRSPDLKIINFLYNVIFDQQYYKLTTIDKYSEEELNYQIANMMLYPLNVREFRNTQQMSSLIPFFLVFVIGQRLDINKCIKQEMQNEWDYFLTAVAKKINYEESQCNEYLKQFQLHLEMQSKQSQAIDLDKTMIQISNYYQGDQLLKLLNLMFYQDYFSFAINSLKSQDEYDNFKKQKKQEIIINTFQFIQKNHMEEIQGNLEYTKMQVAISFLNNKYNYEYITEKFDNLQAGILIFRLIELDHKQFQNYFQIQQPNMQEQLFNQIIQIAGNKDSFFPNLILVGKCLSKLRLWEFALEIYKKLIKQINNMSQEKYRIYIQFKIYKIHFLQGQIKYLLKKLINLSEQMYKYKENQLEFYQPKNRNLYNECLFIQLLISAYTKQIDKLKHITIKINTIHMQNNHYNQLKRPFTLLQYEFFRLVKQQVVIFHGKDDKNNLEHILDKIKQVCQQRQEIEQKKSGFFKNIKFIFESPTNRNDQMIQISSYYKAVEELLIINVLVRHREIYILQYLNPNFYPLLRVFLEKQFFDLTLKSQIYLFIHDFDKAFEIAIKTNNYKMIGQIYEYKDKYNLAIDAYTKDFSPSCLFSRAVLYKILQDRGSLEDSGQVRNQQLQNLYKNAMECFSNLKKNQNQYKQISIKYHILLQRQNQLQITNRFELEDEVSIQYSQLNIRLTQSTNSLNQNYLQDLYYDNFNKNSNLYSQIYRSANRISGQINMVQSQQIENSESDTSSFLESSLFQTQSFQKMFENFNFSIRKDIGFFYQNLKQDIISEIDTDLERTLDEFVSKTRFLEYESFQLFENNNLGEKIGQGGFSEVYKFKFQDQIYAAKVIKLEYRGSGETISDNEKSDIKDRLLEVCIVCDLTIQKIKYCLQIEHLGFKFEMLGQIKIYKIILITKLYDNYQEFFKWEDKDKIKFVYKLSRGLNTLQNDRELLHLDLKPDNVLVDSKKKSPIIADFGLSKYSQASYNLNLAPKQMTIKYIDPDLVYKKLQSRQNDVYSYGISLFQYFSGSIPYKDLNSQQIYGKLKQFQEYHQNAIQSIQIEPIKNLILDCTLPIEQRISFIIVIKRLFTLLYEINNPSVKILIELLFDHIEFQRKQRKVQNINTQIKLIKTFIKYTNKFSPINLENKMVQTFKVIFSTQSSQCYSEIIQRMKQFINWMILNDFDYTLKLVDFNIIYNKINEDEMEINFNYWVENSEKISLNDIYQWKPFFYELIEILLKIHQHSICILYLGLEQIYKQDGRIKLSCLSISQNLKIDDNNQFELNNSQIDPKIKKTNKFNLQNDAYAFCILIQQTMQLIQQPFDQAEQERLNTFTNEVLSQSEVITLQEIIDKLLN</sequence>
<dbReference type="PROSITE" id="PS00107">
    <property type="entry name" value="PROTEIN_KINASE_ATP"/>
    <property type="match status" value="1"/>
</dbReference>
<dbReference type="GO" id="GO:0004674">
    <property type="term" value="F:protein serine/threonine kinase activity"/>
    <property type="evidence" value="ECO:0007669"/>
    <property type="project" value="TreeGrafter"/>
</dbReference>
<keyword evidence="2 3" id="KW-0067">ATP-binding</keyword>
<gene>
    <name evidence="5" type="ORF">PSON_ATCC_30995.1.T1540085</name>
</gene>
<evidence type="ECO:0000256" key="3">
    <source>
        <dbReference type="PROSITE-ProRule" id="PRU10141"/>
    </source>
</evidence>
<name>A0A8S1RC08_9CILI</name>
<dbReference type="PROSITE" id="PS50011">
    <property type="entry name" value="PROTEIN_KINASE_DOM"/>
    <property type="match status" value="1"/>
</dbReference>
<dbReference type="InterPro" id="IPR008271">
    <property type="entry name" value="Ser/Thr_kinase_AS"/>
</dbReference>
<comment type="caution">
    <text evidence="5">The sequence shown here is derived from an EMBL/GenBank/DDBJ whole genome shotgun (WGS) entry which is preliminary data.</text>
</comment>
<dbReference type="EMBL" id="CAJJDN010000154">
    <property type="protein sequence ID" value="CAD8124874.1"/>
    <property type="molecule type" value="Genomic_DNA"/>
</dbReference>
<protein>
    <recommendedName>
        <fullName evidence="4">Protein kinase domain-containing protein</fullName>
    </recommendedName>
</protein>
<feature type="domain" description="Protein kinase" evidence="4">
    <location>
        <begin position="823"/>
        <end position="1092"/>
    </location>
</feature>
<dbReference type="PANTHER" id="PTHR44329">
    <property type="entry name" value="SERINE/THREONINE-PROTEIN KINASE TNNI3K-RELATED"/>
    <property type="match status" value="1"/>
</dbReference>
<dbReference type="InterPro" id="IPR000719">
    <property type="entry name" value="Prot_kinase_dom"/>
</dbReference>
<dbReference type="Pfam" id="PF00069">
    <property type="entry name" value="Pkinase"/>
    <property type="match status" value="1"/>
</dbReference>
<dbReference type="Proteomes" id="UP000692954">
    <property type="component" value="Unassembled WGS sequence"/>
</dbReference>
<dbReference type="InterPro" id="IPR017441">
    <property type="entry name" value="Protein_kinase_ATP_BS"/>
</dbReference>
<dbReference type="PANTHER" id="PTHR44329:SF214">
    <property type="entry name" value="PROTEIN KINASE DOMAIN-CONTAINING PROTEIN"/>
    <property type="match status" value="1"/>
</dbReference>
<evidence type="ECO:0000256" key="2">
    <source>
        <dbReference type="ARBA" id="ARBA00022840"/>
    </source>
</evidence>
<dbReference type="SMART" id="SM00220">
    <property type="entry name" value="S_TKc"/>
    <property type="match status" value="1"/>
</dbReference>
<feature type="binding site" evidence="3">
    <location>
        <position position="850"/>
    </location>
    <ligand>
        <name>ATP</name>
        <dbReference type="ChEBI" id="CHEBI:30616"/>
    </ligand>
</feature>
<keyword evidence="6" id="KW-1185">Reference proteome</keyword>
<keyword evidence="1 3" id="KW-0547">Nucleotide-binding</keyword>
<accession>A0A8S1RC08</accession>